<dbReference type="Pfam" id="PF13489">
    <property type="entry name" value="Methyltransf_23"/>
    <property type="match status" value="1"/>
</dbReference>
<protein>
    <recommendedName>
        <fullName evidence="3">Methyltransferase domain-containing protein</fullName>
    </recommendedName>
</protein>
<accession>A0A0D2A3T6</accession>
<dbReference type="Proteomes" id="UP000054466">
    <property type="component" value="Unassembled WGS sequence"/>
</dbReference>
<proteinExistence type="predicted"/>
<dbReference type="GeneID" id="27340880"/>
<evidence type="ECO:0000313" key="2">
    <source>
        <dbReference type="Proteomes" id="UP000054466"/>
    </source>
</evidence>
<reference evidence="1 2" key="1">
    <citation type="submission" date="2015-01" db="EMBL/GenBank/DDBJ databases">
        <title>The Genome Sequence of Cladophialophora immunda CBS83496.</title>
        <authorList>
            <consortium name="The Broad Institute Genomics Platform"/>
            <person name="Cuomo C."/>
            <person name="de Hoog S."/>
            <person name="Gorbushina A."/>
            <person name="Stielow B."/>
            <person name="Teixiera M."/>
            <person name="Abouelleil A."/>
            <person name="Chapman S.B."/>
            <person name="Priest M."/>
            <person name="Young S.K."/>
            <person name="Wortman J."/>
            <person name="Nusbaum C."/>
            <person name="Birren B."/>
        </authorList>
    </citation>
    <scope>NUCLEOTIDE SEQUENCE [LARGE SCALE GENOMIC DNA]</scope>
    <source>
        <strain evidence="1 2">CBS 83496</strain>
    </source>
</reference>
<sequence length="327" mass="37456">MEDLNLSSSSIPVDEDYGVFEYLEDEEASSAYSVASSVYNFRVENGRRYHDYKDGHPFPYDEVSEENEQVLHAMILVLFDNKYFVSPIDESALHCIVDVGTGKGLWAEGVAERYPEAQVVGIDTVQHERSLQPNCSFILQDATDEWVLDDPSMKFDLVHIRNLFVGVRDWDALYAQCFEKMNSGGWIEQLEIEIDAQVDDESALPDSQIMKLCKFVDDMTAATGRDFRASSKMKTAIEEAGFVDVQEQKVKLPLGPWASDPKFKDIGRFFERFYKTGLQGWLLQICIRFFGWTLKQVNDACVQAFQEINSRQQHMYFTLVIVIGRKP</sequence>
<gene>
    <name evidence="1" type="ORF">PV07_01686</name>
</gene>
<evidence type="ECO:0008006" key="3">
    <source>
        <dbReference type="Google" id="ProtNLM"/>
    </source>
</evidence>
<organism evidence="1 2">
    <name type="scientific">Cladophialophora immunda</name>
    <dbReference type="NCBI Taxonomy" id="569365"/>
    <lineage>
        <taxon>Eukaryota</taxon>
        <taxon>Fungi</taxon>
        <taxon>Dikarya</taxon>
        <taxon>Ascomycota</taxon>
        <taxon>Pezizomycotina</taxon>
        <taxon>Eurotiomycetes</taxon>
        <taxon>Chaetothyriomycetidae</taxon>
        <taxon>Chaetothyriales</taxon>
        <taxon>Herpotrichiellaceae</taxon>
        <taxon>Cladophialophora</taxon>
    </lineage>
</organism>
<dbReference type="AlphaFoldDB" id="A0A0D2A3T6"/>
<dbReference type="Gene3D" id="3.40.50.150">
    <property type="entry name" value="Vaccinia Virus protein VP39"/>
    <property type="match status" value="1"/>
</dbReference>
<dbReference type="HOGENOM" id="CLU_010595_0_2_1"/>
<dbReference type="GO" id="GO:0008168">
    <property type="term" value="F:methyltransferase activity"/>
    <property type="evidence" value="ECO:0007669"/>
    <property type="project" value="TreeGrafter"/>
</dbReference>
<dbReference type="InterPro" id="IPR029063">
    <property type="entry name" value="SAM-dependent_MTases_sf"/>
</dbReference>
<dbReference type="EMBL" id="KN847040">
    <property type="protein sequence ID" value="KIW34956.1"/>
    <property type="molecule type" value="Genomic_DNA"/>
</dbReference>
<keyword evidence="2" id="KW-1185">Reference proteome</keyword>
<dbReference type="CDD" id="cd02440">
    <property type="entry name" value="AdoMet_MTases"/>
    <property type="match status" value="1"/>
</dbReference>
<evidence type="ECO:0000313" key="1">
    <source>
        <dbReference type="EMBL" id="KIW34956.1"/>
    </source>
</evidence>
<dbReference type="PANTHER" id="PTHR43591">
    <property type="entry name" value="METHYLTRANSFERASE"/>
    <property type="match status" value="1"/>
</dbReference>
<dbReference type="VEuPathDB" id="FungiDB:PV07_01686"/>
<name>A0A0D2A3T6_9EURO</name>
<dbReference type="OrthoDB" id="2013972at2759"/>
<dbReference type="RefSeq" id="XP_016255172.1">
    <property type="nucleotide sequence ID" value="XM_016388244.1"/>
</dbReference>
<dbReference type="PANTHER" id="PTHR43591:SF24">
    <property type="entry name" value="2-METHOXY-6-POLYPRENYL-1,4-BENZOQUINOL METHYLASE, MITOCHONDRIAL"/>
    <property type="match status" value="1"/>
</dbReference>
<dbReference type="SUPFAM" id="SSF53335">
    <property type="entry name" value="S-adenosyl-L-methionine-dependent methyltransferases"/>
    <property type="match status" value="1"/>
</dbReference>
<dbReference type="STRING" id="569365.A0A0D2A3T6"/>